<dbReference type="PANTHER" id="PTHR12903">
    <property type="entry name" value="MITOCHONDRIAL RIBOSOMAL PROTEIN L24"/>
    <property type="match status" value="1"/>
</dbReference>
<comment type="function">
    <text evidence="7 8">One of the proteins that surrounds the polypeptide exit tunnel on the outside of the subunit.</text>
</comment>
<keyword evidence="3 8" id="KW-0694">RNA-binding</keyword>
<dbReference type="HAMAP" id="MF_01326_B">
    <property type="entry name" value="Ribosomal_uL24_B"/>
    <property type="match status" value="1"/>
</dbReference>
<comment type="subunit">
    <text evidence="8">Part of the 50S ribosomal subunit.</text>
</comment>
<evidence type="ECO:0000256" key="5">
    <source>
        <dbReference type="ARBA" id="ARBA00023274"/>
    </source>
</evidence>
<evidence type="ECO:0000256" key="1">
    <source>
        <dbReference type="ARBA" id="ARBA00010618"/>
    </source>
</evidence>
<sequence>MKCKIKKDDKVMVIAGKDKGKIGKVLRVQRKKDTILVEKVNMVQRHTKANPYANQPGGIIEKEAPIHVSNVMVVCDACAKAARIGYTETKDGKKVRYCKKCNEQFD</sequence>
<dbReference type="InterPro" id="IPR041988">
    <property type="entry name" value="Ribosomal_uL24_KOW"/>
</dbReference>
<evidence type="ECO:0000313" key="11">
    <source>
        <dbReference type="EMBL" id="SKA74749.1"/>
    </source>
</evidence>
<dbReference type="GO" id="GO:0006412">
    <property type="term" value="P:translation"/>
    <property type="evidence" value="ECO:0007669"/>
    <property type="project" value="UniProtKB-UniRule"/>
</dbReference>
<dbReference type="EMBL" id="FUYC01000002">
    <property type="protein sequence ID" value="SKA74749.1"/>
    <property type="molecule type" value="Genomic_DNA"/>
</dbReference>
<comment type="function">
    <text evidence="8">One of two assembly initiator proteins, it binds directly to the 5'-end of the 23S rRNA, where it nucleates assembly of the 50S subunit.</text>
</comment>
<evidence type="ECO:0000259" key="10">
    <source>
        <dbReference type="SMART" id="SM00739"/>
    </source>
</evidence>
<accession>A0A1T4WCA4</accession>
<dbReference type="PROSITE" id="PS01108">
    <property type="entry name" value="RIBOSOMAL_L24"/>
    <property type="match status" value="1"/>
</dbReference>
<name>A0A1T4WCA4_9BACT</name>
<evidence type="ECO:0000256" key="7">
    <source>
        <dbReference type="ARBA" id="ARBA00058688"/>
    </source>
</evidence>
<dbReference type="GO" id="GO:0003735">
    <property type="term" value="F:structural constituent of ribosome"/>
    <property type="evidence" value="ECO:0007669"/>
    <property type="project" value="InterPro"/>
</dbReference>
<dbReference type="RefSeq" id="WP_078716311.1">
    <property type="nucleotide sequence ID" value="NZ_FUYC01000002.1"/>
</dbReference>
<evidence type="ECO:0000256" key="9">
    <source>
        <dbReference type="RuleBase" id="RU003477"/>
    </source>
</evidence>
<dbReference type="Pfam" id="PF17136">
    <property type="entry name" value="ribosomal_L24"/>
    <property type="match status" value="1"/>
</dbReference>
<dbReference type="AlphaFoldDB" id="A0A1T4WCA4"/>
<keyword evidence="4 8" id="KW-0689">Ribosomal protein</keyword>
<keyword evidence="12" id="KW-1185">Reference proteome</keyword>
<organism evidence="11 12">
    <name type="scientific">Paucidesulfovibrio gracilis DSM 16080</name>
    <dbReference type="NCBI Taxonomy" id="1121449"/>
    <lineage>
        <taxon>Bacteria</taxon>
        <taxon>Pseudomonadati</taxon>
        <taxon>Thermodesulfobacteriota</taxon>
        <taxon>Desulfovibrionia</taxon>
        <taxon>Desulfovibrionales</taxon>
        <taxon>Desulfovibrionaceae</taxon>
        <taxon>Paucidesulfovibrio</taxon>
    </lineage>
</organism>
<evidence type="ECO:0000256" key="4">
    <source>
        <dbReference type="ARBA" id="ARBA00022980"/>
    </source>
</evidence>
<reference evidence="11 12" key="1">
    <citation type="submission" date="2017-02" db="EMBL/GenBank/DDBJ databases">
        <authorList>
            <person name="Peterson S.W."/>
        </authorList>
    </citation>
    <scope>NUCLEOTIDE SEQUENCE [LARGE SCALE GENOMIC DNA]</scope>
    <source>
        <strain evidence="11 12">DSM 16080</strain>
    </source>
</reference>
<dbReference type="InterPro" id="IPR057264">
    <property type="entry name" value="Ribosomal_uL24_C"/>
</dbReference>
<dbReference type="Proteomes" id="UP000190027">
    <property type="component" value="Unassembled WGS sequence"/>
</dbReference>
<evidence type="ECO:0000256" key="8">
    <source>
        <dbReference type="HAMAP-Rule" id="MF_01326"/>
    </source>
</evidence>
<evidence type="ECO:0000313" key="12">
    <source>
        <dbReference type="Proteomes" id="UP000190027"/>
    </source>
</evidence>
<dbReference type="Gene3D" id="2.30.30.30">
    <property type="match status" value="1"/>
</dbReference>
<protein>
    <recommendedName>
        <fullName evidence="6 8">Large ribosomal subunit protein uL24</fullName>
    </recommendedName>
</protein>
<dbReference type="InterPro" id="IPR008991">
    <property type="entry name" value="Translation_prot_SH3-like_sf"/>
</dbReference>
<dbReference type="GO" id="GO:1990904">
    <property type="term" value="C:ribonucleoprotein complex"/>
    <property type="evidence" value="ECO:0007669"/>
    <property type="project" value="UniProtKB-KW"/>
</dbReference>
<keyword evidence="5 8" id="KW-0687">Ribonucleoprotein</keyword>
<dbReference type="InterPro" id="IPR005824">
    <property type="entry name" value="KOW"/>
</dbReference>
<evidence type="ECO:0000256" key="2">
    <source>
        <dbReference type="ARBA" id="ARBA00022730"/>
    </source>
</evidence>
<feature type="domain" description="KOW" evidence="10">
    <location>
        <begin position="4"/>
        <end position="31"/>
    </location>
</feature>
<dbReference type="SUPFAM" id="SSF50104">
    <property type="entry name" value="Translation proteins SH3-like domain"/>
    <property type="match status" value="1"/>
</dbReference>
<dbReference type="InterPro" id="IPR003256">
    <property type="entry name" value="Ribosomal_uL24"/>
</dbReference>
<dbReference type="FunFam" id="2.30.30.30:FF:000004">
    <property type="entry name" value="50S ribosomal protein L24"/>
    <property type="match status" value="1"/>
</dbReference>
<evidence type="ECO:0000256" key="3">
    <source>
        <dbReference type="ARBA" id="ARBA00022884"/>
    </source>
</evidence>
<dbReference type="InterPro" id="IPR014722">
    <property type="entry name" value="Rib_uL2_dom2"/>
</dbReference>
<dbReference type="OrthoDB" id="9807419at2"/>
<dbReference type="GO" id="GO:0019843">
    <property type="term" value="F:rRNA binding"/>
    <property type="evidence" value="ECO:0007669"/>
    <property type="project" value="UniProtKB-UniRule"/>
</dbReference>
<dbReference type="GO" id="GO:0005840">
    <property type="term" value="C:ribosome"/>
    <property type="evidence" value="ECO:0007669"/>
    <property type="project" value="UniProtKB-KW"/>
</dbReference>
<dbReference type="SMART" id="SM00739">
    <property type="entry name" value="KOW"/>
    <property type="match status" value="1"/>
</dbReference>
<comment type="similarity">
    <text evidence="1 8 9">Belongs to the universal ribosomal protein uL24 family.</text>
</comment>
<dbReference type="InterPro" id="IPR005825">
    <property type="entry name" value="Ribosomal_uL24_CS"/>
</dbReference>
<gene>
    <name evidence="8" type="primary">rplX</name>
    <name evidence="11" type="ORF">SAMN02745704_00756</name>
</gene>
<dbReference type="CDD" id="cd06089">
    <property type="entry name" value="KOW_RPL26"/>
    <property type="match status" value="1"/>
</dbReference>
<evidence type="ECO:0000256" key="6">
    <source>
        <dbReference type="ARBA" id="ARBA00035206"/>
    </source>
</evidence>
<proteinExistence type="inferred from homology"/>
<dbReference type="STRING" id="1121449.SAMN02745704_00756"/>
<dbReference type="Pfam" id="PF00467">
    <property type="entry name" value="KOW"/>
    <property type="match status" value="1"/>
</dbReference>
<dbReference type="NCBIfam" id="TIGR01079">
    <property type="entry name" value="rplX_bact"/>
    <property type="match status" value="1"/>
</dbReference>
<keyword evidence="2 8" id="KW-0699">rRNA-binding</keyword>